<dbReference type="EMBL" id="CP104965">
    <property type="protein sequence ID" value="UXN69932.1"/>
    <property type="molecule type" value="Genomic_DNA"/>
</dbReference>
<reference evidence="1 2" key="1">
    <citation type="submission" date="2022-09" db="EMBL/GenBank/DDBJ databases">
        <title>Interaction between co-microsymbionts with complementary sets of symbiotic genes in legume-rhizobium systems.</title>
        <authorList>
            <person name="Safronova V."/>
            <person name="Sazanova A."/>
            <person name="Afonin A."/>
            <person name="Chirak E."/>
        </authorList>
    </citation>
    <scope>NUCLEOTIDE SEQUENCE [LARGE SCALE GENOMIC DNA]</scope>
    <source>
        <strain evidence="1 2">A18/4-1</strain>
    </source>
</reference>
<evidence type="ECO:0000313" key="2">
    <source>
        <dbReference type="Proteomes" id="UP001061862"/>
    </source>
</evidence>
<gene>
    <name evidence="1" type="ORF">N8A98_22435</name>
</gene>
<sequence length="157" mass="17673">MDIADLYAEWSQVREKTFPDDERTRANYAVYCQLQEQILSIEPQTARDFAVQLVVETDHGESDYRPGFFIDRVLAIANTPSAKTPDYDPRKVTAAGDELNRGIAIINTVWLALGAAEIDEDYERLRDTLYEGQRKLLAAERLIGLYSAQAATDEGVV</sequence>
<protein>
    <submittedName>
        <fullName evidence="1">Uncharacterized protein</fullName>
    </submittedName>
</protein>
<organism evidence="1 2">
    <name type="scientific">Devosia neptuniae</name>
    <dbReference type="NCBI Taxonomy" id="191302"/>
    <lineage>
        <taxon>Bacteria</taxon>
        <taxon>Pseudomonadati</taxon>
        <taxon>Pseudomonadota</taxon>
        <taxon>Alphaproteobacteria</taxon>
        <taxon>Hyphomicrobiales</taxon>
        <taxon>Devosiaceae</taxon>
        <taxon>Devosia</taxon>
    </lineage>
</organism>
<dbReference type="RefSeq" id="WP_262168645.1">
    <property type="nucleotide sequence ID" value="NZ_CP104965.1"/>
</dbReference>
<name>A0ABY6CCT5_9HYPH</name>
<dbReference type="Proteomes" id="UP001061862">
    <property type="component" value="Chromosome"/>
</dbReference>
<keyword evidence="2" id="KW-1185">Reference proteome</keyword>
<accession>A0ABY6CCT5</accession>
<evidence type="ECO:0000313" key="1">
    <source>
        <dbReference type="EMBL" id="UXN69932.1"/>
    </source>
</evidence>
<proteinExistence type="predicted"/>